<sequence>MKVVGGEDSDAKRHNSFPHERVAHLSECVEIEVIQLVVFQSKKSKKCADEAGGRAFGFVTWVGFFSKKDETVPKT</sequence>
<dbReference type="Proteomes" id="UP001372834">
    <property type="component" value="Unassembled WGS sequence"/>
</dbReference>
<reference evidence="1 2" key="1">
    <citation type="submission" date="2023-10" db="EMBL/GenBank/DDBJ databases">
        <title>Genomes of two closely related lineages of the louse Polyplax serrata with different host specificities.</title>
        <authorList>
            <person name="Martinu J."/>
            <person name="Tarabai H."/>
            <person name="Stefka J."/>
            <person name="Hypsa V."/>
        </authorList>
    </citation>
    <scope>NUCLEOTIDE SEQUENCE [LARGE SCALE GENOMIC DNA]</scope>
    <source>
        <strain evidence="1">HR10_N</strain>
    </source>
</reference>
<protein>
    <submittedName>
        <fullName evidence="1">Uncharacterized protein</fullName>
    </submittedName>
</protein>
<organism evidence="1 2">
    <name type="scientific">Polyplax serrata</name>
    <name type="common">Common mouse louse</name>
    <dbReference type="NCBI Taxonomy" id="468196"/>
    <lineage>
        <taxon>Eukaryota</taxon>
        <taxon>Metazoa</taxon>
        <taxon>Ecdysozoa</taxon>
        <taxon>Arthropoda</taxon>
        <taxon>Hexapoda</taxon>
        <taxon>Insecta</taxon>
        <taxon>Pterygota</taxon>
        <taxon>Neoptera</taxon>
        <taxon>Paraneoptera</taxon>
        <taxon>Psocodea</taxon>
        <taxon>Troctomorpha</taxon>
        <taxon>Phthiraptera</taxon>
        <taxon>Anoplura</taxon>
        <taxon>Polyplacidae</taxon>
        <taxon>Polyplax</taxon>
    </lineage>
</organism>
<name>A0AAN8PBT7_POLSC</name>
<dbReference type="AlphaFoldDB" id="A0AAN8PBT7"/>
<dbReference type="EMBL" id="JAWJWE010000003">
    <property type="protein sequence ID" value="KAK6638606.1"/>
    <property type="molecule type" value="Genomic_DNA"/>
</dbReference>
<evidence type="ECO:0000313" key="2">
    <source>
        <dbReference type="Proteomes" id="UP001372834"/>
    </source>
</evidence>
<gene>
    <name evidence="1" type="ORF">RUM43_006873</name>
</gene>
<evidence type="ECO:0000313" key="1">
    <source>
        <dbReference type="EMBL" id="KAK6638606.1"/>
    </source>
</evidence>
<comment type="caution">
    <text evidence="1">The sequence shown here is derived from an EMBL/GenBank/DDBJ whole genome shotgun (WGS) entry which is preliminary data.</text>
</comment>
<accession>A0AAN8PBT7</accession>
<proteinExistence type="predicted"/>